<dbReference type="PIRSF" id="PIRSF016719">
    <property type="entry name" value="UCP016719"/>
    <property type="match status" value="1"/>
</dbReference>
<dbReference type="Gene3D" id="3.90.1150.140">
    <property type="match status" value="1"/>
</dbReference>
<dbReference type="EMBL" id="FUWH01000005">
    <property type="protein sequence ID" value="SJZ83491.1"/>
    <property type="molecule type" value="Genomic_DNA"/>
</dbReference>
<dbReference type="Gene3D" id="3.40.50.12170">
    <property type="entry name" value="Uncharacterised protein PF07075, DUF1343"/>
    <property type="match status" value="1"/>
</dbReference>
<feature type="domain" description="Peptidoglycan beta-N-acetylmuramidase NamZ C-terminal" evidence="2">
    <location>
        <begin position="227"/>
        <end position="388"/>
    </location>
</feature>
<dbReference type="Pfam" id="PF07075">
    <property type="entry name" value="NamZ_N"/>
    <property type="match status" value="1"/>
</dbReference>
<dbReference type="RefSeq" id="WP_078831349.1">
    <property type="nucleotide sequence ID" value="NZ_FUWH01000005.1"/>
</dbReference>
<dbReference type="Pfam" id="PF20732">
    <property type="entry name" value="NamZ_C"/>
    <property type="match status" value="1"/>
</dbReference>
<accession>A0A1T4NW85</accession>
<dbReference type="InterPro" id="IPR008302">
    <property type="entry name" value="NamZ"/>
</dbReference>
<dbReference type="AlphaFoldDB" id="A0A1T4NW85"/>
<dbReference type="STRING" id="413434.SAMN04488132_10516"/>
<dbReference type="InterPro" id="IPR048502">
    <property type="entry name" value="NamZ_N"/>
</dbReference>
<keyword evidence="4" id="KW-1185">Reference proteome</keyword>
<sequence>MISFGVDILLKANPDWRDNSIGLVTNHAATTGKLVPSRKALVENGFRITRLFSPEHGLSVTGADGLAMHDGTDPLTGLPVTSLYGDKLAPDEKDLADIDMLLFDIPDIGSRFYTYLWTMTYVLESAARYKKPLIILDRPNPVSGNLALAEGPLLREESASFIGRWPLPVRHSCTLGELAQYFNTTRGINADLQVYKCEGWDRGMFQPDWGVPFVATSPAIRNFESMLLYPGLCLLEATNISEGRSTPYAFTVAGAPWINSNELSGILNSMFSEEVETQAITFTPSEGKYAGQLCHGIVYKVNEIFDFQSVMNGLLLIKVIRSLYPAHFAWGTYPTHVNPSGINHLDKLLGINEIEALFELPLNSFMATFTREIRVKDWQEDVAPFLLY</sequence>
<dbReference type="PANTHER" id="PTHR42915">
    <property type="entry name" value="HYPOTHETICAL 460 KDA PROTEIN IN FEUA-SIGW INTERGENIC REGION [PRECURSOR]"/>
    <property type="match status" value="1"/>
</dbReference>
<feature type="domain" description="Peptidoglycan beta-N-acetylmuramidase NamZ N-terminal" evidence="1">
    <location>
        <begin position="21"/>
        <end position="223"/>
    </location>
</feature>
<name>A0A1T4NW85_9BACT</name>
<gene>
    <name evidence="3" type="ORF">SAMN04488132_10516</name>
</gene>
<dbReference type="GO" id="GO:0033922">
    <property type="term" value="F:peptidoglycan beta-N-acetylmuramidase activity"/>
    <property type="evidence" value="ECO:0007669"/>
    <property type="project" value="InterPro"/>
</dbReference>
<evidence type="ECO:0000259" key="2">
    <source>
        <dbReference type="Pfam" id="PF20732"/>
    </source>
</evidence>
<reference evidence="3 4" key="1">
    <citation type="submission" date="2017-02" db="EMBL/GenBank/DDBJ databases">
        <authorList>
            <person name="Peterson S.W."/>
        </authorList>
    </citation>
    <scope>NUCLEOTIDE SEQUENCE [LARGE SCALE GENOMIC DNA]</scope>
    <source>
        <strain evidence="3 4">DSM 22335</strain>
    </source>
</reference>
<proteinExistence type="predicted"/>
<dbReference type="Proteomes" id="UP000190888">
    <property type="component" value="Unassembled WGS sequence"/>
</dbReference>
<dbReference type="InterPro" id="IPR048503">
    <property type="entry name" value="NamZ_C"/>
</dbReference>
<evidence type="ECO:0000259" key="1">
    <source>
        <dbReference type="Pfam" id="PF07075"/>
    </source>
</evidence>
<dbReference type="PANTHER" id="PTHR42915:SF1">
    <property type="entry name" value="PEPTIDOGLYCAN BETA-N-ACETYLMURAMIDASE NAMZ"/>
    <property type="match status" value="1"/>
</dbReference>
<organism evidence="3 4">
    <name type="scientific">Sediminibacterium ginsengisoli</name>
    <dbReference type="NCBI Taxonomy" id="413434"/>
    <lineage>
        <taxon>Bacteria</taxon>
        <taxon>Pseudomonadati</taxon>
        <taxon>Bacteroidota</taxon>
        <taxon>Chitinophagia</taxon>
        <taxon>Chitinophagales</taxon>
        <taxon>Chitinophagaceae</taxon>
        <taxon>Sediminibacterium</taxon>
    </lineage>
</organism>
<evidence type="ECO:0000313" key="3">
    <source>
        <dbReference type="EMBL" id="SJZ83491.1"/>
    </source>
</evidence>
<evidence type="ECO:0000313" key="4">
    <source>
        <dbReference type="Proteomes" id="UP000190888"/>
    </source>
</evidence>
<protein>
    <submittedName>
        <fullName evidence="3">Uncharacterized conserved protein YbbC, DUF1343 family</fullName>
    </submittedName>
</protein>